<reference evidence="1" key="1">
    <citation type="submission" date="2014-11" db="EMBL/GenBank/DDBJ databases">
        <authorList>
            <person name="Amaro Gonzalez C."/>
        </authorList>
    </citation>
    <scope>NUCLEOTIDE SEQUENCE</scope>
</reference>
<sequence length="66" mass="7306">MGFGSEAPQIFDYPPLSPFLVPVKKNPTSSLLPVSFSRTTELSYVAPEQTEIPHEFCTLSFSVKNT</sequence>
<proteinExistence type="predicted"/>
<dbReference type="EMBL" id="GBXM01039480">
    <property type="protein sequence ID" value="JAH69097.1"/>
    <property type="molecule type" value="Transcribed_RNA"/>
</dbReference>
<dbReference type="AlphaFoldDB" id="A0A0E9UTE9"/>
<accession>A0A0E9UTE9</accession>
<name>A0A0E9UTE9_ANGAN</name>
<evidence type="ECO:0000313" key="1">
    <source>
        <dbReference type="EMBL" id="JAH69097.1"/>
    </source>
</evidence>
<protein>
    <submittedName>
        <fullName evidence="1">Uncharacterized protein</fullName>
    </submittedName>
</protein>
<organism evidence="1">
    <name type="scientific">Anguilla anguilla</name>
    <name type="common">European freshwater eel</name>
    <name type="synonym">Muraena anguilla</name>
    <dbReference type="NCBI Taxonomy" id="7936"/>
    <lineage>
        <taxon>Eukaryota</taxon>
        <taxon>Metazoa</taxon>
        <taxon>Chordata</taxon>
        <taxon>Craniata</taxon>
        <taxon>Vertebrata</taxon>
        <taxon>Euteleostomi</taxon>
        <taxon>Actinopterygii</taxon>
        <taxon>Neopterygii</taxon>
        <taxon>Teleostei</taxon>
        <taxon>Anguilliformes</taxon>
        <taxon>Anguillidae</taxon>
        <taxon>Anguilla</taxon>
    </lineage>
</organism>
<reference evidence="1" key="2">
    <citation type="journal article" date="2015" name="Fish Shellfish Immunol.">
        <title>Early steps in the European eel (Anguilla anguilla)-Vibrio vulnificus interaction in the gills: Role of the RtxA13 toxin.</title>
        <authorList>
            <person name="Callol A."/>
            <person name="Pajuelo D."/>
            <person name="Ebbesson L."/>
            <person name="Teles M."/>
            <person name="MacKenzie S."/>
            <person name="Amaro C."/>
        </authorList>
    </citation>
    <scope>NUCLEOTIDE SEQUENCE</scope>
</reference>